<feature type="compositionally biased region" description="Basic and acidic residues" evidence="1">
    <location>
        <begin position="306"/>
        <end position="319"/>
    </location>
</feature>
<feature type="compositionally biased region" description="Polar residues" evidence="1">
    <location>
        <begin position="552"/>
        <end position="561"/>
    </location>
</feature>
<evidence type="ECO:0000256" key="1">
    <source>
        <dbReference type="SAM" id="MobiDB-lite"/>
    </source>
</evidence>
<proteinExistence type="predicted"/>
<feature type="compositionally biased region" description="Basic and acidic residues" evidence="1">
    <location>
        <begin position="367"/>
        <end position="379"/>
    </location>
</feature>
<feature type="compositionally biased region" description="Polar residues" evidence="1">
    <location>
        <begin position="651"/>
        <end position="663"/>
    </location>
</feature>
<feature type="compositionally biased region" description="Polar residues" evidence="1">
    <location>
        <begin position="465"/>
        <end position="485"/>
    </location>
</feature>
<organism evidence="3">
    <name type="scientific">Chrysotila carterae</name>
    <name type="common">Marine alga</name>
    <name type="synonym">Syracosphaera carterae</name>
    <dbReference type="NCBI Taxonomy" id="13221"/>
    <lineage>
        <taxon>Eukaryota</taxon>
        <taxon>Haptista</taxon>
        <taxon>Haptophyta</taxon>
        <taxon>Prymnesiophyceae</taxon>
        <taxon>Isochrysidales</taxon>
        <taxon>Isochrysidaceae</taxon>
        <taxon>Chrysotila</taxon>
    </lineage>
</organism>
<protein>
    <submittedName>
        <fullName evidence="3">Uncharacterized protein</fullName>
    </submittedName>
</protein>
<name>A0A6T0CTC0_CHRCT</name>
<feature type="region of interest" description="Disordered" evidence="1">
    <location>
        <begin position="444"/>
        <end position="671"/>
    </location>
</feature>
<feature type="compositionally biased region" description="Pro residues" evidence="1">
    <location>
        <begin position="574"/>
        <end position="587"/>
    </location>
</feature>
<accession>A0A6T0CTC0</accession>
<feature type="compositionally biased region" description="Basic and acidic residues" evidence="1">
    <location>
        <begin position="534"/>
        <end position="545"/>
    </location>
</feature>
<dbReference type="EMBL" id="HBIZ01054608">
    <property type="protein sequence ID" value="CAE0782280.1"/>
    <property type="molecule type" value="Transcribed_RNA"/>
</dbReference>
<sequence>MSAPHDVETSSVCKNATPSLHEQIPKHETGCRLLKADKQFEVELKMLNGEGELVDTSGRRFRASFQYKSKCDKRKCGNDKCAGVWREVPHKEFANTNNSGPTKPPHLYIGVNVKKAAEKQKLDAEAEMRNGVLTFTKLRASAIGYVNFDQFLDEANPSDKETHGNLKPLVPLRIYVFEVDADGKALVGGLEFTSETIHVEAKHKGQDSKNEQWTCACEPLRCAFAPAPSLSSLSCVPCPGVEASPSPPSTSASPPSTSTALHRTYFKYTNASKPRSKSTAAATSQPRATSEMATPPAADEPTGDAHTPERPPKRSKCDQPPRTALHTPVAPLPNVGREAISAEAASPAAPAQAPDVEAEAVAFETEKHDEQHSTHKPPPEYDPAWNRQTSNSPFCKAIDSLIIQMHTCLAAVRNDPELRRKLGPKLLQLREELNQMDIPEFPEFATEDGPEVANEDGGVFKRAMNGSSHVPDGSSQAPDGTNQVPDGSRWLPDGNEPQQRPASDAAMITVEVWGDDLERFMDNDPDPGSDVADWEEKRKRLKPVEDPCPLETVTTNATSHAAQDAAPSGSQDVLPPPVTPQTPPSPPSDGAGGSPHPPSPQQLPLASCASPQASAPNTGGPEEHAVSKQQPPLCAEACPRFPGDSICPGSPSANIDHTVSSEVPSHGEFRSRPCVSHGEFRRRV</sequence>
<dbReference type="EMBL" id="HBIZ01054612">
    <property type="protein sequence ID" value="CAE0782284.1"/>
    <property type="molecule type" value="Transcribed_RNA"/>
</dbReference>
<feature type="compositionally biased region" description="Low complexity" evidence="1">
    <location>
        <begin position="249"/>
        <end position="259"/>
    </location>
</feature>
<dbReference type="AlphaFoldDB" id="A0A6T0CTC0"/>
<feature type="region of interest" description="Disordered" evidence="1">
    <location>
        <begin position="240"/>
        <end position="259"/>
    </location>
</feature>
<gene>
    <name evidence="2" type="ORF">PCAR00345_LOCUS34976</name>
    <name evidence="3" type="ORF">PCAR00345_LOCUS34980</name>
</gene>
<evidence type="ECO:0000313" key="3">
    <source>
        <dbReference type="EMBL" id="CAE0782284.1"/>
    </source>
</evidence>
<feature type="region of interest" description="Disordered" evidence="1">
    <location>
        <begin position="268"/>
        <end position="333"/>
    </location>
</feature>
<reference evidence="3" key="1">
    <citation type="submission" date="2021-01" db="EMBL/GenBank/DDBJ databases">
        <authorList>
            <person name="Corre E."/>
            <person name="Pelletier E."/>
            <person name="Niang G."/>
            <person name="Scheremetjew M."/>
            <person name="Finn R."/>
            <person name="Kale V."/>
            <person name="Holt S."/>
            <person name="Cochrane G."/>
            <person name="Meng A."/>
            <person name="Brown T."/>
            <person name="Cohen L."/>
        </authorList>
    </citation>
    <scope>NUCLEOTIDE SEQUENCE</scope>
    <source>
        <strain evidence="3">CCMP645</strain>
    </source>
</reference>
<feature type="region of interest" description="Disordered" evidence="1">
    <location>
        <begin position="367"/>
        <end position="387"/>
    </location>
</feature>
<evidence type="ECO:0000313" key="2">
    <source>
        <dbReference type="EMBL" id="CAE0782280.1"/>
    </source>
</evidence>
<feature type="compositionally biased region" description="Acidic residues" evidence="1">
    <location>
        <begin position="445"/>
        <end position="454"/>
    </location>
</feature>
<feature type="compositionally biased region" description="Polar residues" evidence="1">
    <location>
        <begin position="268"/>
        <end position="292"/>
    </location>
</feature>